<dbReference type="RefSeq" id="WP_036139623.1">
    <property type="nucleotide sequence ID" value="NZ_AVPU01000034.1"/>
</dbReference>
<dbReference type="OrthoDB" id="5984490at2"/>
<name>A0A0A0EQP3_9GAMM</name>
<feature type="transmembrane region" description="Helical" evidence="1">
    <location>
        <begin position="204"/>
        <end position="223"/>
    </location>
</feature>
<reference evidence="2 3" key="1">
    <citation type="submission" date="2013-08" db="EMBL/GenBank/DDBJ databases">
        <title>Genome sequencing of Lysobacter.</title>
        <authorList>
            <person name="Zhang S."/>
            <person name="Wang G."/>
        </authorList>
    </citation>
    <scope>NUCLEOTIDE SEQUENCE [LARGE SCALE GENOMIC DNA]</scope>
    <source>
        <strain evidence="2 3">GH1-9</strain>
    </source>
</reference>
<dbReference type="STRING" id="1385517.N800_08015"/>
<keyword evidence="1" id="KW-0812">Transmembrane</keyword>
<dbReference type="Proteomes" id="UP000029998">
    <property type="component" value="Unassembled WGS sequence"/>
</dbReference>
<evidence type="ECO:0000313" key="3">
    <source>
        <dbReference type="Proteomes" id="UP000029998"/>
    </source>
</evidence>
<gene>
    <name evidence="2" type="ORF">N800_08015</name>
</gene>
<keyword evidence="1" id="KW-0472">Membrane</keyword>
<comment type="caution">
    <text evidence="2">The sequence shown here is derived from an EMBL/GenBank/DDBJ whole genome shotgun (WGS) entry which is preliminary data.</text>
</comment>
<sequence length="242" mass="25349">MSPTAALLAAYPALAVAHAGVGTVALAAFWTAAFARKGSTLHRRVGQVYLLAMAGIVASGGALAVGKWLEGRVVAAAFLGYLLVITAAAVWSAWRAVRDRADVVRYTGPVFVTLGVASFLAGAGVLALGLAKGVPLLVGFSAVGLVVGADMVRKRLRRETLAARPLWWRTEHYTAMLGNAVATHIAFLSIGLPKLLPAVSGSALYYAAWFGPLVLALVAKAWLDRKYRPAPRRGPQPLAARA</sequence>
<evidence type="ECO:0000256" key="1">
    <source>
        <dbReference type="SAM" id="Phobius"/>
    </source>
</evidence>
<feature type="transmembrane region" description="Helical" evidence="1">
    <location>
        <begin position="134"/>
        <end position="152"/>
    </location>
</feature>
<feature type="transmembrane region" description="Helical" evidence="1">
    <location>
        <begin position="106"/>
        <end position="128"/>
    </location>
</feature>
<feature type="transmembrane region" description="Helical" evidence="1">
    <location>
        <begin position="12"/>
        <end position="36"/>
    </location>
</feature>
<keyword evidence="1" id="KW-1133">Transmembrane helix</keyword>
<evidence type="ECO:0008006" key="4">
    <source>
        <dbReference type="Google" id="ProtNLM"/>
    </source>
</evidence>
<organism evidence="2 3">
    <name type="scientific">Lysobacter daejeonensis GH1-9</name>
    <dbReference type="NCBI Taxonomy" id="1385517"/>
    <lineage>
        <taxon>Bacteria</taxon>
        <taxon>Pseudomonadati</taxon>
        <taxon>Pseudomonadota</taxon>
        <taxon>Gammaproteobacteria</taxon>
        <taxon>Lysobacterales</taxon>
        <taxon>Lysobacteraceae</taxon>
        <taxon>Aerolutibacter</taxon>
    </lineage>
</organism>
<dbReference type="AlphaFoldDB" id="A0A0A0EQP3"/>
<feature type="transmembrane region" description="Helical" evidence="1">
    <location>
        <begin position="75"/>
        <end position="94"/>
    </location>
</feature>
<dbReference type="EMBL" id="AVPU01000034">
    <property type="protein sequence ID" value="KGM53281.1"/>
    <property type="molecule type" value="Genomic_DNA"/>
</dbReference>
<protein>
    <recommendedName>
        <fullName evidence="4">DUF2306 domain-containing protein</fullName>
    </recommendedName>
</protein>
<feature type="transmembrane region" description="Helical" evidence="1">
    <location>
        <begin position="48"/>
        <end position="69"/>
    </location>
</feature>
<proteinExistence type="predicted"/>
<evidence type="ECO:0000313" key="2">
    <source>
        <dbReference type="EMBL" id="KGM53281.1"/>
    </source>
</evidence>
<feature type="transmembrane region" description="Helical" evidence="1">
    <location>
        <begin position="173"/>
        <end position="192"/>
    </location>
</feature>
<dbReference type="eggNOG" id="ENOG5032RXD">
    <property type="taxonomic scope" value="Bacteria"/>
</dbReference>
<accession>A0A0A0EQP3</accession>
<keyword evidence="3" id="KW-1185">Reference proteome</keyword>